<protein>
    <recommendedName>
        <fullName evidence="2">DUF4136 domain-containing protein</fullName>
    </recommendedName>
</protein>
<accession>A0ABV2Q9F4</accession>
<keyword evidence="4" id="KW-1185">Reference proteome</keyword>
<evidence type="ECO:0000313" key="3">
    <source>
        <dbReference type="EMBL" id="MET4577645.1"/>
    </source>
</evidence>
<feature type="chain" id="PRO_5047065213" description="DUF4136 domain-containing protein" evidence="1">
    <location>
        <begin position="19"/>
        <end position="213"/>
    </location>
</feature>
<dbReference type="RefSeq" id="WP_354444198.1">
    <property type="nucleotide sequence ID" value="NZ_JBEPSH010000005.1"/>
</dbReference>
<dbReference type="EMBL" id="JBEPSH010000005">
    <property type="protein sequence ID" value="MET4577645.1"/>
    <property type="molecule type" value="Genomic_DNA"/>
</dbReference>
<dbReference type="PROSITE" id="PS51257">
    <property type="entry name" value="PROKAR_LIPOPROTEIN"/>
    <property type="match status" value="1"/>
</dbReference>
<sequence>MRNIFVVLLATVLLSACAVGPRTVDASVQTTAARAPGAAVLTGAHYQFERGQQLVGQPPPERLEAMAKDALARVGLIHDEARPRLGVQVTGNVGAYWDNGGYGRSGWSFGLGMGRGFRGGGVGFGIGAPLWDPDIPFYVSEVSVLIRDLQSGQIVYDTRARHEGPWHDTENVLAALFTAALEGYPAPGLASRRVAVPLLPPPPAPKAPPGTTP</sequence>
<dbReference type="Proteomes" id="UP001549320">
    <property type="component" value="Unassembled WGS sequence"/>
</dbReference>
<reference evidence="3 4" key="1">
    <citation type="submission" date="2024-06" db="EMBL/GenBank/DDBJ databases">
        <title>Sorghum-associated microbial communities from plants grown in Nebraska, USA.</title>
        <authorList>
            <person name="Schachtman D."/>
        </authorList>
    </citation>
    <scope>NUCLEOTIDE SEQUENCE [LARGE SCALE GENOMIC DNA]</scope>
    <source>
        <strain evidence="3 4">2709</strain>
    </source>
</reference>
<name>A0ABV2Q9F4_9BURK</name>
<evidence type="ECO:0000313" key="4">
    <source>
        <dbReference type="Proteomes" id="UP001549320"/>
    </source>
</evidence>
<proteinExistence type="predicted"/>
<keyword evidence="1" id="KW-0732">Signal</keyword>
<evidence type="ECO:0000256" key="1">
    <source>
        <dbReference type="SAM" id="SignalP"/>
    </source>
</evidence>
<feature type="domain" description="DUF4136" evidence="2">
    <location>
        <begin position="45"/>
        <end position="185"/>
    </location>
</feature>
<dbReference type="InterPro" id="IPR025411">
    <property type="entry name" value="DUF4136"/>
</dbReference>
<feature type="signal peptide" evidence="1">
    <location>
        <begin position="1"/>
        <end position="18"/>
    </location>
</feature>
<organism evidence="3 4">
    <name type="scientific">Ottowia thiooxydans</name>
    <dbReference type="NCBI Taxonomy" id="219182"/>
    <lineage>
        <taxon>Bacteria</taxon>
        <taxon>Pseudomonadati</taxon>
        <taxon>Pseudomonadota</taxon>
        <taxon>Betaproteobacteria</taxon>
        <taxon>Burkholderiales</taxon>
        <taxon>Comamonadaceae</taxon>
        <taxon>Ottowia</taxon>
    </lineage>
</organism>
<gene>
    <name evidence="3" type="ORF">ABIE13_002756</name>
</gene>
<comment type="caution">
    <text evidence="3">The sequence shown here is derived from an EMBL/GenBank/DDBJ whole genome shotgun (WGS) entry which is preliminary data.</text>
</comment>
<dbReference type="Pfam" id="PF13590">
    <property type="entry name" value="DUF4136"/>
    <property type="match status" value="1"/>
</dbReference>
<evidence type="ECO:0000259" key="2">
    <source>
        <dbReference type="Pfam" id="PF13590"/>
    </source>
</evidence>